<protein>
    <submittedName>
        <fullName evidence="1">Uncharacterized protein</fullName>
    </submittedName>
</protein>
<comment type="caution">
    <text evidence="1">The sequence shown here is derived from an EMBL/GenBank/DDBJ whole genome shotgun (WGS) entry which is preliminary data.</text>
</comment>
<evidence type="ECO:0000313" key="2">
    <source>
        <dbReference type="Proteomes" id="UP001148737"/>
    </source>
</evidence>
<dbReference type="Proteomes" id="UP001148737">
    <property type="component" value="Unassembled WGS sequence"/>
</dbReference>
<name>A0ACC1QEJ0_9HYPO</name>
<dbReference type="EMBL" id="JANAKD010003543">
    <property type="protein sequence ID" value="KAJ3472058.1"/>
    <property type="molecule type" value="Genomic_DNA"/>
</dbReference>
<reference evidence="1" key="1">
    <citation type="submission" date="2022-07" db="EMBL/GenBank/DDBJ databases">
        <title>Genome Sequence of Lecanicillium saksenae.</title>
        <authorList>
            <person name="Buettner E."/>
        </authorList>
    </citation>
    <scope>NUCLEOTIDE SEQUENCE</scope>
    <source>
        <strain evidence="1">VT-O1</strain>
    </source>
</reference>
<accession>A0ACC1QEJ0</accession>
<organism evidence="1 2">
    <name type="scientific">Lecanicillium saksenae</name>
    <dbReference type="NCBI Taxonomy" id="468837"/>
    <lineage>
        <taxon>Eukaryota</taxon>
        <taxon>Fungi</taxon>
        <taxon>Dikarya</taxon>
        <taxon>Ascomycota</taxon>
        <taxon>Pezizomycotina</taxon>
        <taxon>Sordariomycetes</taxon>
        <taxon>Hypocreomycetidae</taxon>
        <taxon>Hypocreales</taxon>
        <taxon>Cordycipitaceae</taxon>
        <taxon>Lecanicillium</taxon>
    </lineage>
</organism>
<evidence type="ECO:0000313" key="1">
    <source>
        <dbReference type="EMBL" id="KAJ3472058.1"/>
    </source>
</evidence>
<gene>
    <name evidence="1" type="ORF">NLG97_g11324</name>
</gene>
<proteinExistence type="predicted"/>
<sequence>MSALNRCVGLKKEATENDKMEAICIKGIRQVIDGFTKNKSPTPGGTTPNDTPPIFEAKVLASLNGFKDVSIKALKARLGEAKAEAVTLSAIDRVLGFVEASIVPPSGEGETSGNFEGVEQHLMKSIRQLLMGMNQKLG</sequence>
<keyword evidence="2" id="KW-1185">Reference proteome</keyword>